<evidence type="ECO:0000313" key="12">
    <source>
        <dbReference type="EMBL" id="GLT23257.1"/>
    </source>
</evidence>
<comment type="function">
    <text evidence="9">Essential cell division protein. May link together the upstream cell division proteins, which are predominantly cytoplasmic, with the downstream cell division proteins, which are predominantly periplasmic. May control correct divisome assembly.</text>
</comment>
<dbReference type="EMBL" id="BSPX01000042">
    <property type="protein sequence ID" value="GLT23257.1"/>
    <property type="molecule type" value="Genomic_DNA"/>
</dbReference>
<feature type="domain" description="POTRA" evidence="11">
    <location>
        <begin position="75"/>
        <end position="144"/>
    </location>
</feature>
<dbReference type="GO" id="GO:0051301">
    <property type="term" value="P:cell division"/>
    <property type="evidence" value="ECO:0007669"/>
    <property type="project" value="UniProtKB-KW"/>
</dbReference>
<dbReference type="InterPro" id="IPR026579">
    <property type="entry name" value="FtsQ"/>
</dbReference>
<dbReference type="InterPro" id="IPR013685">
    <property type="entry name" value="POTRA_FtsQ_type"/>
</dbReference>
<dbReference type="PANTHER" id="PTHR35851">
    <property type="entry name" value="CELL DIVISION PROTEIN FTSQ"/>
    <property type="match status" value="1"/>
</dbReference>
<dbReference type="RefSeq" id="WP_284188473.1">
    <property type="nucleotide sequence ID" value="NZ_BSPX01000042.1"/>
</dbReference>
<organism evidence="12 13">
    <name type="scientific">Zoogloea oryzae</name>
    <dbReference type="NCBI Taxonomy" id="310767"/>
    <lineage>
        <taxon>Bacteria</taxon>
        <taxon>Pseudomonadati</taxon>
        <taxon>Pseudomonadota</taxon>
        <taxon>Betaproteobacteria</taxon>
        <taxon>Rhodocyclales</taxon>
        <taxon>Zoogloeaceae</taxon>
        <taxon>Zoogloea</taxon>
    </lineage>
</organism>
<evidence type="ECO:0000256" key="3">
    <source>
        <dbReference type="ARBA" id="ARBA00022519"/>
    </source>
</evidence>
<evidence type="ECO:0000256" key="9">
    <source>
        <dbReference type="HAMAP-Rule" id="MF_00911"/>
    </source>
</evidence>
<dbReference type="InterPro" id="IPR045335">
    <property type="entry name" value="FtsQ_C_sf"/>
</dbReference>
<dbReference type="Pfam" id="PF08478">
    <property type="entry name" value="POTRA_1"/>
    <property type="match status" value="1"/>
</dbReference>
<evidence type="ECO:0000313" key="13">
    <source>
        <dbReference type="Proteomes" id="UP001157167"/>
    </source>
</evidence>
<dbReference type="Gene3D" id="3.10.20.310">
    <property type="entry name" value="membrane protein fhac"/>
    <property type="match status" value="1"/>
</dbReference>
<evidence type="ECO:0000256" key="1">
    <source>
        <dbReference type="ARBA" id="ARBA00004370"/>
    </source>
</evidence>
<protein>
    <recommendedName>
        <fullName evidence="9">Cell division protein FtsQ</fullName>
    </recommendedName>
</protein>
<comment type="subunit">
    <text evidence="9">Part of a complex composed of FtsB, FtsL and FtsQ.</text>
</comment>
<name>A0ABQ6FCG1_9RHOO</name>
<evidence type="ECO:0000259" key="11">
    <source>
        <dbReference type="PROSITE" id="PS51779"/>
    </source>
</evidence>
<dbReference type="InterPro" id="IPR034746">
    <property type="entry name" value="POTRA"/>
</dbReference>
<comment type="caution">
    <text evidence="12">The sequence shown here is derived from an EMBL/GenBank/DDBJ whole genome shotgun (WGS) entry which is preliminary data.</text>
</comment>
<evidence type="ECO:0000256" key="8">
    <source>
        <dbReference type="ARBA" id="ARBA00023306"/>
    </source>
</evidence>
<keyword evidence="5 9" id="KW-0812">Transmembrane</keyword>
<dbReference type="PANTHER" id="PTHR35851:SF1">
    <property type="entry name" value="CELL DIVISION PROTEIN FTSQ"/>
    <property type="match status" value="1"/>
</dbReference>
<evidence type="ECO:0000256" key="10">
    <source>
        <dbReference type="SAM" id="MobiDB-lite"/>
    </source>
</evidence>
<evidence type="ECO:0000256" key="7">
    <source>
        <dbReference type="ARBA" id="ARBA00023136"/>
    </source>
</evidence>
<keyword evidence="8 9" id="KW-0131">Cell cycle</keyword>
<keyword evidence="3 9" id="KW-0997">Cell inner membrane</keyword>
<comment type="similarity">
    <text evidence="9">Belongs to the FtsQ/DivIB family. FtsQ subfamily.</text>
</comment>
<keyword evidence="6 9" id="KW-1133">Transmembrane helix</keyword>
<sequence>MADERTTSNVPPEPGAKPSAGKRARAAARPQREGGGNGLWDRPQLLNLISDVLLVVGAAGLGYAAVASVSRLPIYPLKEVVVTTPLAQVTTAQLEYAARSSLRGNFFTVDLDDVRGAFEKLPWVRRADVRRKWPGGIEVRLEEHVASAYWRVGETGDMRLVNRYGEVFTAASNAKMPVFSGPEGSSGVLLAKFDEFSSKLGPLGKQLVGVSLSAREAWQLKMEDGLTIELGHDQAKAPIDERLARFVGYYPKAKSRLNMNVAVVDLRYPSGFALRPIASAEPTGKQDSKKGK</sequence>
<feature type="region of interest" description="Disordered" evidence="10">
    <location>
        <begin position="1"/>
        <end position="38"/>
    </location>
</feature>
<keyword evidence="2 9" id="KW-1003">Cell membrane</keyword>
<evidence type="ECO:0000256" key="2">
    <source>
        <dbReference type="ARBA" id="ARBA00022475"/>
    </source>
</evidence>
<dbReference type="Gene3D" id="3.40.50.11690">
    <property type="entry name" value="Cell division protein FtsQ/DivIB"/>
    <property type="match status" value="1"/>
</dbReference>
<proteinExistence type="inferred from homology"/>
<accession>A0ABQ6FCG1</accession>
<feature type="transmembrane region" description="Helical" evidence="9">
    <location>
        <begin position="48"/>
        <end position="69"/>
    </location>
</feature>
<dbReference type="PROSITE" id="PS51779">
    <property type="entry name" value="POTRA"/>
    <property type="match status" value="1"/>
</dbReference>
<keyword evidence="13" id="KW-1185">Reference proteome</keyword>
<evidence type="ECO:0000256" key="6">
    <source>
        <dbReference type="ARBA" id="ARBA00022989"/>
    </source>
</evidence>
<gene>
    <name evidence="9 12" type="primary">ftsQ</name>
    <name evidence="12" type="ORF">GCM10007933_27210</name>
</gene>
<reference evidence="13" key="1">
    <citation type="journal article" date="2019" name="Int. J. Syst. Evol. Microbiol.">
        <title>The Global Catalogue of Microorganisms (GCM) 10K type strain sequencing project: providing services to taxonomists for standard genome sequencing and annotation.</title>
        <authorList>
            <consortium name="The Broad Institute Genomics Platform"/>
            <consortium name="The Broad Institute Genome Sequencing Center for Infectious Disease"/>
            <person name="Wu L."/>
            <person name="Ma J."/>
        </authorList>
    </citation>
    <scope>NUCLEOTIDE SEQUENCE [LARGE SCALE GENOMIC DNA]</scope>
    <source>
        <strain evidence="13">NBRC 102407</strain>
    </source>
</reference>
<dbReference type="Proteomes" id="UP001157167">
    <property type="component" value="Unassembled WGS sequence"/>
</dbReference>
<evidence type="ECO:0000256" key="4">
    <source>
        <dbReference type="ARBA" id="ARBA00022618"/>
    </source>
</evidence>
<keyword evidence="4 9" id="KW-0132">Cell division</keyword>
<evidence type="ECO:0000256" key="5">
    <source>
        <dbReference type="ARBA" id="ARBA00022692"/>
    </source>
</evidence>
<dbReference type="HAMAP" id="MF_00911">
    <property type="entry name" value="FtsQ_subfam"/>
    <property type="match status" value="1"/>
</dbReference>
<comment type="subcellular location">
    <subcellularLocation>
        <location evidence="9">Cell inner membrane</location>
        <topology evidence="9">Single-pass type II membrane protein</topology>
    </subcellularLocation>
    <subcellularLocation>
        <location evidence="1">Membrane</location>
    </subcellularLocation>
    <text evidence="9">Localizes to the division septum.</text>
</comment>
<dbReference type="Pfam" id="PF03799">
    <property type="entry name" value="FtsQ_DivIB_C"/>
    <property type="match status" value="1"/>
</dbReference>
<keyword evidence="7 9" id="KW-0472">Membrane</keyword>
<dbReference type="InterPro" id="IPR005548">
    <property type="entry name" value="Cell_div_FtsQ/DivIB_C"/>
</dbReference>